<comment type="caution">
    <text evidence="4">The sequence shown here is derived from an EMBL/GenBank/DDBJ whole genome shotgun (WGS) entry which is preliminary data.</text>
</comment>
<evidence type="ECO:0000256" key="1">
    <source>
        <dbReference type="ARBA" id="ARBA00022679"/>
    </source>
</evidence>
<sequence length="315" mass="34396">MGNINSKKNYAVVVGGTNIDILGIPKKGLIYHDSNIGNVKTSLGGVGRNIAENLSRLSVDTHLVSIIGDDSYGDLIIESSKEIGLNLDNSLVLEGENTSIYLSILDGEGDMEVALSSMDMFEKMDIGFIKSKKKLIEESKVCIIDTNVPKDTIEYILKNFKGTDFFLDTVSTEKAKKVKDLIGLFHTVKPNKIEAEILTGIEIKTDDDLKKAIEYFHSKGVKNVFISLSKDGVIFSDGKNIDRLKVKDPSIINATGAGDAFIAALSYGHMRGLDIREKARLGVGASLLALSHENTINPNMSVKNIDKKLEEVELC</sequence>
<dbReference type="CDD" id="cd01941">
    <property type="entry name" value="YeiC_kinase_like"/>
    <property type="match status" value="1"/>
</dbReference>
<evidence type="ECO:0000313" key="4">
    <source>
        <dbReference type="EMBL" id="OLS01783.1"/>
    </source>
</evidence>
<dbReference type="RefSeq" id="WP_158016530.1">
    <property type="nucleotide sequence ID" value="NZ_LTDM01000059.1"/>
</dbReference>
<proteinExistence type="predicted"/>
<dbReference type="Pfam" id="PF00294">
    <property type="entry name" value="PfkB"/>
    <property type="match status" value="1"/>
</dbReference>
<evidence type="ECO:0000256" key="2">
    <source>
        <dbReference type="ARBA" id="ARBA00022777"/>
    </source>
</evidence>
<gene>
    <name evidence="4" type="primary">psuK</name>
    <name evidence="4" type="ORF">TICRE_21590</name>
</gene>
<dbReference type="OrthoDB" id="9806249at2"/>
<dbReference type="EMBL" id="LTDM01000059">
    <property type="protein sequence ID" value="OLS01783.1"/>
    <property type="molecule type" value="Genomic_DNA"/>
</dbReference>
<dbReference type="EC" id="2.7.1.83" evidence="4"/>
<keyword evidence="5" id="KW-1185">Reference proteome</keyword>
<evidence type="ECO:0000313" key="5">
    <source>
        <dbReference type="Proteomes" id="UP000186112"/>
    </source>
</evidence>
<dbReference type="Proteomes" id="UP000186112">
    <property type="component" value="Unassembled WGS sequence"/>
</dbReference>
<keyword evidence="2 4" id="KW-0418">Kinase</keyword>
<accession>A0A1U7M383</accession>
<reference evidence="4 5" key="1">
    <citation type="submission" date="2016-02" db="EMBL/GenBank/DDBJ databases">
        <title>Genome sequence of Tissierella creatinophila DSM 6911.</title>
        <authorList>
            <person name="Poehlein A."/>
            <person name="Daniel R."/>
        </authorList>
    </citation>
    <scope>NUCLEOTIDE SEQUENCE [LARGE SCALE GENOMIC DNA]</scope>
    <source>
        <strain evidence="4 5">DSM 6911</strain>
    </source>
</reference>
<dbReference type="InterPro" id="IPR002173">
    <property type="entry name" value="Carboh/pur_kinase_PfkB_CS"/>
</dbReference>
<evidence type="ECO:0000259" key="3">
    <source>
        <dbReference type="Pfam" id="PF00294"/>
    </source>
</evidence>
<dbReference type="AlphaFoldDB" id="A0A1U7M383"/>
<organism evidence="4 5">
    <name type="scientific">Tissierella creatinophila DSM 6911</name>
    <dbReference type="NCBI Taxonomy" id="1123403"/>
    <lineage>
        <taxon>Bacteria</taxon>
        <taxon>Bacillati</taxon>
        <taxon>Bacillota</taxon>
        <taxon>Tissierellia</taxon>
        <taxon>Tissierellales</taxon>
        <taxon>Tissierellaceae</taxon>
        <taxon>Tissierella</taxon>
    </lineage>
</organism>
<dbReference type="InterPro" id="IPR011611">
    <property type="entry name" value="PfkB_dom"/>
</dbReference>
<feature type="domain" description="Carbohydrate kinase PfkB" evidence="3">
    <location>
        <begin position="9"/>
        <end position="299"/>
    </location>
</feature>
<dbReference type="PROSITE" id="PS00583">
    <property type="entry name" value="PFKB_KINASES_1"/>
    <property type="match status" value="1"/>
</dbReference>
<dbReference type="PANTHER" id="PTHR10584:SF166">
    <property type="entry name" value="RIBOKINASE"/>
    <property type="match status" value="1"/>
</dbReference>
<dbReference type="Gene3D" id="3.40.1190.20">
    <property type="match status" value="1"/>
</dbReference>
<dbReference type="PANTHER" id="PTHR10584">
    <property type="entry name" value="SUGAR KINASE"/>
    <property type="match status" value="1"/>
</dbReference>
<keyword evidence="1 4" id="KW-0808">Transferase</keyword>
<dbReference type="GO" id="GO:0050225">
    <property type="term" value="F:pseudouridine kinase activity"/>
    <property type="evidence" value="ECO:0007669"/>
    <property type="project" value="UniProtKB-EC"/>
</dbReference>
<protein>
    <submittedName>
        <fullName evidence="4">Pseudouridine kinase</fullName>
        <ecNumber evidence="4">2.7.1.83</ecNumber>
    </submittedName>
</protein>
<dbReference type="SUPFAM" id="SSF53613">
    <property type="entry name" value="Ribokinase-like"/>
    <property type="match status" value="1"/>
</dbReference>
<dbReference type="InterPro" id="IPR029056">
    <property type="entry name" value="Ribokinase-like"/>
</dbReference>
<name>A0A1U7M383_TISCR</name>